<proteinExistence type="predicted"/>
<dbReference type="Pfam" id="PF06996">
    <property type="entry name" value="T6SS_TssG"/>
    <property type="match status" value="1"/>
</dbReference>
<dbReference type="Proteomes" id="UP000219621">
    <property type="component" value="Unassembled WGS sequence"/>
</dbReference>
<dbReference type="AlphaFoldDB" id="A0A286GXX8"/>
<keyword evidence="2" id="KW-1185">Reference proteome</keyword>
<dbReference type="EMBL" id="OCNJ01000012">
    <property type="protein sequence ID" value="SOE00390.1"/>
    <property type="molecule type" value="Genomic_DNA"/>
</dbReference>
<organism evidence="1 2">
    <name type="scientific">Caenispirillum bisanense</name>
    <dbReference type="NCBI Taxonomy" id="414052"/>
    <lineage>
        <taxon>Bacteria</taxon>
        <taxon>Pseudomonadati</taxon>
        <taxon>Pseudomonadota</taxon>
        <taxon>Alphaproteobacteria</taxon>
        <taxon>Rhodospirillales</taxon>
        <taxon>Novispirillaceae</taxon>
        <taxon>Caenispirillum</taxon>
    </lineage>
</organism>
<dbReference type="NCBIfam" id="TIGR03347">
    <property type="entry name" value="VI_chp_1"/>
    <property type="match status" value="1"/>
</dbReference>
<dbReference type="OrthoDB" id="1523296at2"/>
<dbReference type="RefSeq" id="WP_097281187.1">
    <property type="nucleotide sequence ID" value="NZ_OCNJ01000012.1"/>
</dbReference>
<dbReference type="InterPro" id="IPR010732">
    <property type="entry name" value="T6SS_TssG-like"/>
</dbReference>
<protein>
    <submittedName>
        <fullName evidence="1">Type VI secretion system protein ImpH</fullName>
    </submittedName>
</protein>
<gene>
    <name evidence="1" type="ORF">SAMN05421508_11270</name>
</gene>
<dbReference type="PANTHER" id="PTHR35564:SF4">
    <property type="entry name" value="CYTOPLASMIC PROTEIN"/>
    <property type="match status" value="1"/>
</dbReference>
<name>A0A286GXX8_9PROT</name>
<accession>A0A286GXX8</accession>
<sequence>MAVYFRRPARPLIEDLRHEPYRYDLFQAIAILERFNAGCVPLGTGIDPDVEALRIEQEPGLDFPASDVASIRDDVDGRPVLRTPVIGIAGVSGPLPYAFTETLTERVSRRDTSMAAFLNVFNHRIVSLLYRVRRATLPLLDGHPERSLLAQALRSFAGIGTPGMENRVEDVGDRVLLGFTALLADRRRSAAGLKAVLAGVFSAAVEVRSFEGRWLDLEPETHSRLGGGSEESRRLGGGVMLGTRVWDQHAGFRVEITLDRLDKYQEFLPTGRNFTALVALCRFYAGETTDIVFDLTLKRPAVPAMRLSRTAGRRLGWTTWLLGPSETAADDGRVRVVVTSQRKASA</sequence>
<reference evidence="1 2" key="1">
    <citation type="submission" date="2017-09" db="EMBL/GenBank/DDBJ databases">
        <authorList>
            <person name="Ehlers B."/>
            <person name="Leendertz F.H."/>
        </authorList>
    </citation>
    <scope>NUCLEOTIDE SEQUENCE [LARGE SCALE GENOMIC DNA]</scope>
    <source>
        <strain evidence="1 2">USBA 140</strain>
    </source>
</reference>
<evidence type="ECO:0000313" key="1">
    <source>
        <dbReference type="EMBL" id="SOE00390.1"/>
    </source>
</evidence>
<evidence type="ECO:0000313" key="2">
    <source>
        <dbReference type="Proteomes" id="UP000219621"/>
    </source>
</evidence>
<dbReference type="PANTHER" id="PTHR35564">
    <property type="match status" value="1"/>
</dbReference>